<dbReference type="Gene3D" id="1.10.3720.10">
    <property type="entry name" value="MetI-like"/>
    <property type="match status" value="1"/>
</dbReference>
<keyword evidence="2 7" id="KW-0813">Transport</keyword>
<evidence type="ECO:0000259" key="8">
    <source>
        <dbReference type="PROSITE" id="PS50928"/>
    </source>
</evidence>
<keyword evidence="6 7" id="KW-0472">Membrane</keyword>
<keyword evidence="3" id="KW-1003">Cell membrane</keyword>
<comment type="subcellular location">
    <subcellularLocation>
        <location evidence="1 7">Cell membrane</location>
        <topology evidence="1 7">Multi-pass membrane protein</topology>
    </subcellularLocation>
</comment>
<feature type="transmembrane region" description="Helical" evidence="7">
    <location>
        <begin position="144"/>
        <end position="163"/>
    </location>
</feature>
<keyword evidence="10" id="KW-1185">Reference proteome</keyword>
<feature type="domain" description="ABC transmembrane type-1" evidence="8">
    <location>
        <begin position="73"/>
        <end position="264"/>
    </location>
</feature>
<dbReference type="RefSeq" id="WP_167996831.1">
    <property type="nucleotide sequence ID" value="NZ_JAATEM010000021.1"/>
</dbReference>
<proteinExistence type="inferred from homology"/>
<dbReference type="Pfam" id="PF00528">
    <property type="entry name" value="BPD_transp_1"/>
    <property type="match status" value="1"/>
</dbReference>
<dbReference type="InterPro" id="IPR035906">
    <property type="entry name" value="MetI-like_sf"/>
</dbReference>
<evidence type="ECO:0000313" key="10">
    <source>
        <dbReference type="Proteomes" id="UP000730591"/>
    </source>
</evidence>
<feature type="transmembrane region" description="Helical" evidence="7">
    <location>
        <begin position="77"/>
        <end position="98"/>
    </location>
</feature>
<reference evidence="9 10" key="1">
    <citation type="submission" date="2020-03" db="EMBL/GenBank/DDBJ databases">
        <title>WGS of actinomycetes isolated from Thailand.</title>
        <authorList>
            <person name="Thawai C."/>
        </authorList>
    </citation>
    <scope>NUCLEOTIDE SEQUENCE [LARGE SCALE GENOMIC DNA]</scope>
    <source>
        <strain evidence="9 10">SBST2-5</strain>
    </source>
</reference>
<organism evidence="9 10">
    <name type="scientific">Streptomyces composti</name>
    <dbReference type="NCBI Taxonomy" id="2720025"/>
    <lineage>
        <taxon>Bacteria</taxon>
        <taxon>Bacillati</taxon>
        <taxon>Actinomycetota</taxon>
        <taxon>Actinomycetes</taxon>
        <taxon>Kitasatosporales</taxon>
        <taxon>Streptomycetaceae</taxon>
        <taxon>Streptomyces</taxon>
    </lineage>
</organism>
<feature type="transmembrane region" description="Helical" evidence="7">
    <location>
        <begin position="184"/>
        <end position="209"/>
    </location>
</feature>
<keyword evidence="4 7" id="KW-0812">Transmembrane</keyword>
<dbReference type="PROSITE" id="PS50928">
    <property type="entry name" value="ABC_TM1"/>
    <property type="match status" value="1"/>
</dbReference>
<dbReference type="PANTHER" id="PTHR43744">
    <property type="entry name" value="ABC TRANSPORTER PERMEASE PROTEIN MG189-RELATED-RELATED"/>
    <property type="match status" value="1"/>
</dbReference>
<feature type="transmembrane region" description="Helical" evidence="7">
    <location>
        <begin position="242"/>
        <end position="264"/>
    </location>
</feature>
<protein>
    <submittedName>
        <fullName evidence="9">Carbohydrate ABC transporter permease</fullName>
    </submittedName>
</protein>
<dbReference type="EMBL" id="JAATEM010000021">
    <property type="protein sequence ID" value="NJP51989.1"/>
    <property type="molecule type" value="Genomic_DNA"/>
</dbReference>
<accession>A0ABX1AE05</accession>
<evidence type="ECO:0000256" key="4">
    <source>
        <dbReference type="ARBA" id="ARBA00022692"/>
    </source>
</evidence>
<comment type="caution">
    <text evidence="9">The sequence shown here is derived from an EMBL/GenBank/DDBJ whole genome shotgun (WGS) entry which is preliminary data.</text>
</comment>
<evidence type="ECO:0000256" key="2">
    <source>
        <dbReference type="ARBA" id="ARBA00022448"/>
    </source>
</evidence>
<name>A0ABX1AE05_9ACTN</name>
<evidence type="ECO:0000256" key="5">
    <source>
        <dbReference type="ARBA" id="ARBA00022989"/>
    </source>
</evidence>
<evidence type="ECO:0000256" key="1">
    <source>
        <dbReference type="ARBA" id="ARBA00004651"/>
    </source>
</evidence>
<gene>
    <name evidence="9" type="ORF">HCJ93_18500</name>
</gene>
<evidence type="ECO:0000313" key="9">
    <source>
        <dbReference type="EMBL" id="NJP51989.1"/>
    </source>
</evidence>
<evidence type="ECO:0000256" key="6">
    <source>
        <dbReference type="ARBA" id="ARBA00023136"/>
    </source>
</evidence>
<evidence type="ECO:0000256" key="7">
    <source>
        <dbReference type="RuleBase" id="RU363032"/>
    </source>
</evidence>
<dbReference type="PANTHER" id="PTHR43744:SF12">
    <property type="entry name" value="ABC TRANSPORTER PERMEASE PROTEIN MG189-RELATED"/>
    <property type="match status" value="1"/>
</dbReference>
<sequence length="278" mass="30745">MMTRMAGRLRRAGIYAVLVVCAGLFLLPLFWLLTIALKGPGELQAFPPHVLPEVLRWDNFTKALTYVDFLGYARNSVIIAVLYSGLVTLSSAMVGFALARLPAPGKRAVFAVLIGSLMIPHIITLIPTYLLFSKVGLLNTYWPWVLWGLSGSSFLAFLFRQFFAGLPTELEDAAIMDGCGYFRAFWQIFLPLAKPALATSFVLSFVWIWGDWVMPVLLLDDDRSTLAVAVGSLYTSPNSGPLFHLIAAAAVMYSLPVLVLFLFLQRLFIRGIATTGMR</sequence>
<feature type="transmembrane region" description="Helical" evidence="7">
    <location>
        <begin position="110"/>
        <end position="132"/>
    </location>
</feature>
<feature type="transmembrane region" description="Helical" evidence="7">
    <location>
        <begin position="12"/>
        <end position="33"/>
    </location>
</feature>
<dbReference type="Proteomes" id="UP000730591">
    <property type="component" value="Unassembled WGS sequence"/>
</dbReference>
<evidence type="ECO:0000256" key="3">
    <source>
        <dbReference type="ARBA" id="ARBA00022475"/>
    </source>
</evidence>
<dbReference type="CDD" id="cd06261">
    <property type="entry name" value="TM_PBP2"/>
    <property type="match status" value="1"/>
</dbReference>
<keyword evidence="5 7" id="KW-1133">Transmembrane helix</keyword>
<dbReference type="InterPro" id="IPR000515">
    <property type="entry name" value="MetI-like"/>
</dbReference>
<dbReference type="SUPFAM" id="SSF161098">
    <property type="entry name" value="MetI-like"/>
    <property type="match status" value="1"/>
</dbReference>
<comment type="similarity">
    <text evidence="7">Belongs to the binding-protein-dependent transport system permease family.</text>
</comment>